<dbReference type="InterPro" id="IPR001761">
    <property type="entry name" value="Peripla_BP/Lac1_sug-bd_dom"/>
</dbReference>
<dbReference type="PROSITE" id="PS50932">
    <property type="entry name" value="HTH_LACI_2"/>
    <property type="match status" value="1"/>
</dbReference>
<dbReference type="SMART" id="SM00354">
    <property type="entry name" value="HTH_LACI"/>
    <property type="match status" value="1"/>
</dbReference>
<dbReference type="CDD" id="cd01392">
    <property type="entry name" value="HTH_LacI"/>
    <property type="match status" value="1"/>
</dbReference>
<evidence type="ECO:0000313" key="6">
    <source>
        <dbReference type="Proteomes" id="UP000238083"/>
    </source>
</evidence>
<comment type="caution">
    <text evidence="5">The sequence shown here is derived from an EMBL/GenBank/DDBJ whole genome shotgun (WGS) entry which is preliminary data.</text>
</comment>
<dbReference type="InterPro" id="IPR010982">
    <property type="entry name" value="Lambda_DNA-bd_dom_sf"/>
</dbReference>
<dbReference type="AlphaFoldDB" id="A0A2T0QUV3"/>
<dbReference type="Proteomes" id="UP000238083">
    <property type="component" value="Unassembled WGS sequence"/>
</dbReference>
<name>A0A2T0QUV3_9ACTN</name>
<dbReference type="RefSeq" id="WP_106215559.1">
    <property type="nucleotide sequence ID" value="NZ_PVZF01000022.1"/>
</dbReference>
<dbReference type="PANTHER" id="PTHR30146:SF138">
    <property type="entry name" value="TRANSCRIPTIONAL REGULATORY PROTEIN"/>
    <property type="match status" value="1"/>
</dbReference>
<feature type="domain" description="HTH lacI-type" evidence="4">
    <location>
        <begin position="5"/>
        <end position="61"/>
    </location>
</feature>
<dbReference type="SUPFAM" id="SSF53822">
    <property type="entry name" value="Periplasmic binding protein-like I"/>
    <property type="match status" value="1"/>
</dbReference>
<keyword evidence="6" id="KW-1185">Reference proteome</keyword>
<dbReference type="Gene3D" id="3.40.50.2300">
    <property type="match status" value="2"/>
</dbReference>
<sequence length="345" mass="36500">MPKRVTLAEVARRAGVNKSTVSRALVSGGSSQVSGATAERIRVIATELGYLPDPAAASLRTGRSMVIGVLVPRVTDFVLASIYEGVANQARTHGYTTLVANSEDDPAVRLQQLDGMLSRRVDGVVIGDARLDGDEVVATLRRRSTPYVLVNRRLHGHPGVTTDDIRGGELAAEHLLQMGHRRVGILAGPGYASTGVERAHGFTRTYHRAGHDVPPAMIVESQNDADGGHTAARTLLLRDPEITAIFGTNDFAAIGAMGAAREAGRHPGVDLAVVGYNDIPLARYLPLPMTSVHSPIREMGQQGADLLIQQLAGGESELATLLSPSLEVRASSAVDLSGRGRRVAI</sequence>
<keyword evidence="3" id="KW-0804">Transcription</keyword>
<dbReference type="Gene3D" id="1.10.260.40">
    <property type="entry name" value="lambda repressor-like DNA-binding domains"/>
    <property type="match status" value="1"/>
</dbReference>
<keyword evidence="1" id="KW-0805">Transcription regulation</keyword>
<dbReference type="InterPro" id="IPR000843">
    <property type="entry name" value="HTH_LacI"/>
</dbReference>
<keyword evidence="2" id="KW-0238">DNA-binding</keyword>
<dbReference type="GO" id="GO:0000976">
    <property type="term" value="F:transcription cis-regulatory region binding"/>
    <property type="evidence" value="ECO:0007669"/>
    <property type="project" value="TreeGrafter"/>
</dbReference>
<proteinExistence type="predicted"/>
<dbReference type="Pfam" id="PF00356">
    <property type="entry name" value="LacI"/>
    <property type="match status" value="1"/>
</dbReference>
<dbReference type="SUPFAM" id="SSF47413">
    <property type="entry name" value="lambda repressor-like DNA-binding domains"/>
    <property type="match status" value="1"/>
</dbReference>
<evidence type="ECO:0000313" key="5">
    <source>
        <dbReference type="EMBL" id="PRY08950.1"/>
    </source>
</evidence>
<accession>A0A2T0QUV3</accession>
<evidence type="ECO:0000256" key="2">
    <source>
        <dbReference type="ARBA" id="ARBA00023125"/>
    </source>
</evidence>
<protein>
    <submittedName>
        <fullName evidence="5">LacI family transcriptional regulator</fullName>
    </submittedName>
</protein>
<evidence type="ECO:0000259" key="4">
    <source>
        <dbReference type="PROSITE" id="PS50932"/>
    </source>
</evidence>
<evidence type="ECO:0000256" key="1">
    <source>
        <dbReference type="ARBA" id="ARBA00023015"/>
    </source>
</evidence>
<dbReference type="EMBL" id="PVZF01000022">
    <property type="protein sequence ID" value="PRY08950.1"/>
    <property type="molecule type" value="Genomic_DNA"/>
</dbReference>
<organism evidence="5 6">
    <name type="scientific">Kineococcus rhizosphaerae</name>
    <dbReference type="NCBI Taxonomy" id="559628"/>
    <lineage>
        <taxon>Bacteria</taxon>
        <taxon>Bacillati</taxon>
        <taxon>Actinomycetota</taxon>
        <taxon>Actinomycetes</taxon>
        <taxon>Kineosporiales</taxon>
        <taxon>Kineosporiaceae</taxon>
        <taxon>Kineococcus</taxon>
    </lineage>
</organism>
<dbReference type="Pfam" id="PF00532">
    <property type="entry name" value="Peripla_BP_1"/>
    <property type="match status" value="1"/>
</dbReference>
<dbReference type="GO" id="GO:0003700">
    <property type="term" value="F:DNA-binding transcription factor activity"/>
    <property type="evidence" value="ECO:0007669"/>
    <property type="project" value="TreeGrafter"/>
</dbReference>
<gene>
    <name evidence="5" type="ORF">CLV37_12227</name>
</gene>
<evidence type="ECO:0000256" key="3">
    <source>
        <dbReference type="ARBA" id="ARBA00023163"/>
    </source>
</evidence>
<dbReference type="PANTHER" id="PTHR30146">
    <property type="entry name" value="LACI-RELATED TRANSCRIPTIONAL REPRESSOR"/>
    <property type="match status" value="1"/>
</dbReference>
<dbReference type="OrthoDB" id="37081at2"/>
<reference evidence="5 6" key="1">
    <citation type="submission" date="2018-03" db="EMBL/GenBank/DDBJ databases">
        <title>Genomic Encyclopedia of Archaeal and Bacterial Type Strains, Phase II (KMG-II): from individual species to whole genera.</title>
        <authorList>
            <person name="Goeker M."/>
        </authorList>
    </citation>
    <scope>NUCLEOTIDE SEQUENCE [LARGE SCALE GENOMIC DNA]</scope>
    <source>
        <strain evidence="5 6">DSM 19711</strain>
    </source>
</reference>
<dbReference type="InterPro" id="IPR028082">
    <property type="entry name" value="Peripla_BP_I"/>
</dbReference>